<dbReference type="HAMAP" id="MF_02065">
    <property type="entry name" value="MltG"/>
    <property type="match status" value="1"/>
</dbReference>
<feature type="transmembrane region" description="Helical" evidence="7">
    <location>
        <begin position="19"/>
        <end position="38"/>
    </location>
</feature>
<dbReference type="GO" id="GO:0009252">
    <property type="term" value="P:peptidoglycan biosynthetic process"/>
    <property type="evidence" value="ECO:0007669"/>
    <property type="project" value="UniProtKB-UniRule"/>
</dbReference>
<comment type="catalytic activity">
    <reaction evidence="7">
        <text>a peptidoglycan chain = a peptidoglycan chain with N-acetyl-1,6-anhydromuramyl-[peptide] at the reducing end + a peptidoglycan chain with N-acetylglucosamine at the non-reducing end.</text>
        <dbReference type="EC" id="4.2.2.29"/>
    </reaction>
</comment>
<evidence type="ECO:0000256" key="5">
    <source>
        <dbReference type="ARBA" id="ARBA00023239"/>
    </source>
</evidence>
<accession>A0A1F6FR21</accession>
<proteinExistence type="inferred from homology"/>
<keyword evidence="3 7" id="KW-1133">Transmembrane helix</keyword>
<dbReference type="GO" id="GO:0005886">
    <property type="term" value="C:plasma membrane"/>
    <property type="evidence" value="ECO:0007669"/>
    <property type="project" value="UniProtKB-SubCell"/>
</dbReference>
<dbReference type="NCBIfam" id="TIGR00247">
    <property type="entry name" value="endolytic transglycosylase MltG"/>
    <property type="match status" value="1"/>
</dbReference>
<evidence type="ECO:0000256" key="1">
    <source>
        <dbReference type="ARBA" id="ARBA00022475"/>
    </source>
</evidence>
<dbReference type="Proteomes" id="UP000179230">
    <property type="component" value="Unassembled WGS sequence"/>
</dbReference>
<dbReference type="InterPro" id="IPR003770">
    <property type="entry name" value="MLTG-like"/>
</dbReference>
<keyword evidence="5 7" id="KW-0456">Lyase</keyword>
<keyword evidence="2 7" id="KW-0812">Transmembrane</keyword>
<comment type="subcellular location">
    <subcellularLocation>
        <location evidence="7">Cell membrane</location>
        <topology evidence="7">Single-pass membrane protein</topology>
    </subcellularLocation>
</comment>
<evidence type="ECO:0000256" key="6">
    <source>
        <dbReference type="ARBA" id="ARBA00023316"/>
    </source>
</evidence>
<reference evidence="8 9" key="1">
    <citation type="journal article" date="2016" name="Nat. Commun.">
        <title>Thousands of microbial genomes shed light on interconnected biogeochemical processes in an aquifer system.</title>
        <authorList>
            <person name="Anantharaman K."/>
            <person name="Brown C.T."/>
            <person name="Hug L.A."/>
            <person name="Sharon I."/>
            <person name="Castelle C.J."/>
            <person name="Probst A.J."/>
            <person name="Thomas B.C."/>
            <person name="Singh A."/>
            <person name="Wilkins M.J."/>
            <person name="Karaoz U."/>
            <person name="Brodie E.L."/>
            <person name="Williams K.H."/>
            <person name="Hubbard S.S."/>
            <person name="Banfield J.F."/>
        </authorList>
    </citation>
    <scope>NUCLEOTIDE SEQUENCE [LARGE SCALE GENOMIC DNA]</scope>
</reference>
<keyword evidence="1 7" id="KW-1003">Cell membrane</keyword>
<evidence type="ECO:0000256" key="7">
    <source>
        <dbReference type="HAMAP-Rule" id="MF_02065"/>
    </source>
</evidence>
<dbReference type="Pfam" id="PF02618">
    <property type="entry name" value="YceG"/>
    <property type="match status" value="1"/>
</dbReference>
<dbReference type="AlphaFoldDB" id="A0A1F6FR21"/>
<dbReference type="EMBL" id="MFMT01000023">
    <property type="protein sequence ID" value="OGG88312.1"/>
    <property type="molecule type" value="Genomic_DNA"/>
</dbReference>
<dbReference type="Gene3D" id="3.30.1490.480">
    <property type="entry name" value="Endolytic murein transglycosylase"/>
    <property type="match status" value="1"/>
</dbReference>
<evidence type="ECO:0000256" key="4">
    <source>
        <dbReference type="ARBA" id="ARBA00023136"/>
    </source>
</evidence>
<dbReference type="PANTHER" id="PTHR30518">
    <property type="entry name" value="ENDOLYTIC MUREIN TRANSGLYCOSYLASE"/>
    <property type="match status" value="1"/>
</dbReference>
<name>A0A1F6FR21_9BACT</name>
<dbReference type="PANTHER" id="PTHR30518:SF2">
    <property type="entry name" value="ENDOLYTIC MUREIN TRANSGLYCOSYLASE"/>
    <property type="match status" value="1"/>
</dbReference>
<organism evidence="8 9">
    <name type="scientific">Candidatus Kaiserbacteria bacterium RIFOXYD1_FULL_42_15</name>
    <dbReference type="NCBI Taxonomy" id="1798532"/>
    <lineage>
        <taxon>Bacteria</taxon>
        <taxon>Candidatus Kaiseribacteriota</taxon>
    </lineage>
</organism>
<keyword evidence="4 7" id="KW-0472">Membrane</keyword>
<sequence>MEQTVTPEIPEKKTNQLRFILLSIIISALLLSIIIWYITYFKKPPAEFPVGEPIEVTRGMNMEGISHLLQVRNVVRSSLFLNFVLLTKYNPADIKASTYVFSEPLDVFGVAKRLSEGDFNSNLVRFTHREGERALYIAETAKKQLVNFDQNSFLKEAIPLEGKLFPDTYFIPTNYTAHELITTMLDNYEKNINPLRDDIIKSGLTEQEIITLASIVEREANSSESMGLVSGILRNRLELGMALQVDASIEYVLDKSLQELSPSDLELDSLYNTYNHPGLPPSPIGNPGLESIQAVLNPTNSKYLYYLTDSEGIFHYANSFEEHKENIALYLR</sequence>
<evidence type="ECO:0000313" key="8">
    <source>
        <dbReference type="EMBL" id="OGG88312.1"/>
    </source>
</evidence>
<evidence type="ECO:0000256" key="2">
    <source>
        <dbReference type="ARBA" id="ARBA00022692"/>
    </source>
</evidence>
<evidence type="ECO:0000313" key="9">
    <source>
        <dbReference type="Proteomes" id="UP000179230"/>
    </source>
</evidence>
<gene>
    <name evidence="7" type="primary">mltG</name>
    <name evidence="8" type="ORF">A2592_00665</name>
</gene>
<protein>
    <recommendedName>
        <fullName evidence="7">Endolytic murein transglycosylase</fullName>
        <ecNumber evidence="7">4.2.2.29</ecNumber>
    </recommendedName>
    <alternativeName>
        <fullName evidence="7">Peptidoglycan lytic transglycosylase</fullName>
    </alternativeName>
    <alternativeName>
        <fullName evidence="7">Peptidoglycan polymerization terminase</fullName>
    </alternativeName>
</protein>
<dbReference type="EC" id="4.2.2.29" evidence="7"/>
<comment type="caution">
    <text evidence="8">The sequence shown here is derived from an EMBL/GenBank/DDBJ whole genome shotgun (WGS) entry which is preliminary data.</text>
</comment>
<dbReference type="GO" id="GO:0071555">
    <property type="term" value="P:cell wall organization"/>
    <property type="evidence" value="ECO:0007669"/>
    <property type="project" value="UniProtKB-KW"/>
</dbReference>
<comment type="function">
    <text evidence="7">Functions as a peptidoglycan terminase that cleaves nascent peptidoglycan strands endolytically to terminate their elongation.</text>
</comment>
<feature type="site" description="Important for catalytic activity" evidence="7">
    <location>
        <position position="219"/>
    </location>
</feature>
<comment type="similarity">
    <text evidence="7">Belongs to the transglycosylase MltG family.</text>
</comment>
<dbReference type="GO" id="GO:0008932">
    <property type="term" value="F:lytic endotransglycosylase activity"/>
    <property type="evidence" value="ECO:0007669"/>
    <property type="project" value="UniProtKB-UniRule"/>
</dbReference>
<evidence type="ECO:0000256" key="3">
    <source>
        <dbReference type="ARBA" id="ARBA00022989"/>
    </source>
</evidence>
<keyword evidence="6 7" id="KW-0961">Cell wall biogenesis/degradation</keyword>